<dbReference type="PANTHER" id="PTHR30153:SF2">
    <property type="entry name" value="REPLICATIVE DNA HELICASE"/>
    <property type="match status" value="1"/>
</dbReference>
<gene>
    <name evidence="14" type="ORF">A3J30_04280</name>
</gene>
<comment type="function">
    <text evidence="12">The main replicative DNA helicase, it participates in initiation and elongation during chromosome replication. Travels ahead of the DNA replisome, separating dsDNA into templates for DNA synthesis. A processive ATP-dependent 5'-3' DNA helicase it has DNA-dependent ATPase activity.</text>
</comment>
<dbReference type="Pfam" id="PF00772">
    <property type="entry name" value="DnaB"/>
    <property type="match status" value="1"/>
</dbReference>
<dbReference type="SUPFAM" id="SSF48024">
    <property type="entry name" value="N-terminal domain of DnaB helicase"/>
    <property type="match status" value="1"/>
</dbReference>
<dbReference type="Gene3D" id="3.40.50.300">
    <property type="entry name" value="P-loop containing nucleotide triphosphate hydrolases"/>
    <property type="match status" value="1"/>
</dbReference>
<evidence type="ECO:0000256" key="5">
    <source>
        <dbReference type="ARBA" id="ARBA00022801"/>
    </source>
</evidence>
<dbReference type="GO" id="GO:0006269">
    <property type="term" value="P:DNA replication, synthesis of primer"/>
    <property type="evidence" value="ECO:0007669"/>
    <property type="project" value="UniProtKB-UniRule"/>
</dbReference>
<evidence type="ECO:0000313" key="15">
    <source>
        <dbReference type="Proteomes" id="UP000178222"/>
    </source>
</evidence>
<evidence type="ECO:0000256" key="11">
    <source>
        <dbReference type="NCBIfam" id="TIGR00665"/>
    </source>
</evidence>
<comment type="similarity">
    <text evidence="1 12">Belongs to the helicase family. DnaB subfamily.</text>
</comment>
<dbReference type="PANTHER" id="PTHR30153">
    <property type="entry name" value="REPLICATIVE DNA HELICASE DNAB"/>
    <property type="match status" value="1"/>
</dbReference>
<proteinExistence type="inferred from homology"/>
<evidence type="ECO:0000256" key="3">
    <source>
        <dbReference type="ARBA" id="ARBA00022705"/>
    </source>
</evidence>
<sequence>MTEEARDKNRRTSDRLPPQSIEAEMSLLGCLMLDKEAIVKVADLLDPRDFYKPIHQIIYEAMLELFVRNEPVDLLSVSSRLKDKEKIEEIGGRSYLTELINTVPTASHVLSYAKTVQNKRILRDLISTSYEIGQMGYNEKEDPNVLVDQAEQKIFSVAQKSLAHDFVHLKEELEEAFERLDRLSKHEKATRGIPTGFADLDNLLSGFQKSDLIILAARPSLGKSALALDIARRVAVQERIPVGVFSLEMSKDQLIDRLIASQGSVDSWRLRTGKLSSQGDNNDFVRIQEALGVLSEAPLYIDDTASQTVLRMRAMARRLQANHGLGLIIIDYLQLIMPTNTQVGIVQQVTEISRQLKGLARELNVPVLAISQLSRAVEQRFPPRPRLSDLRESGSLEQDADVVMFIYREDKYKKQEQEQHTGNVAEIMIAKHRNGPIGSIKLYFNPNTVSFSDYDKTREYQEENELVVDF</sequence>
<evidence type="ECO:0000259" key="13">
    <source>
        <dbReference type="PROSITE" id="PS51199"/>
    </source>
</evidence>
<dbReference type="GO" id="GO:0016887">
    <property type="term" value="F:ATP hydrolysis activity"/>
    <property type="evidence" value="ECO:0007669"/>
    <property type="project" value="RHEA"/>
</dbReference>
<comment type="caution">
    <text evidence="14">The sequence shown here is derived from an EMBL/GenBank/DDBJ whole genome shotgun (WGS) entry which is preliminary data.</text>
</comment>
<dbReference type="CDD" id="cd00984">
    <property type="entry name" value="DnaB_C"/>
    <property type="match status" value="1"/>
</dbReference>
<dbReference type="GO" id="GO:0003677">
    <property type="term" value="F:DNA binding"/>
    <property type="evidence" value="ECO:0007669"/>
    <property type="project" value="UniProtKB-UniRule"/>
</dbReference>
<evidence type="ECO:0000256" key="9">
    <source>
        <dbReference type="ARBA" id="ARBA00023235"/>
    </source>
</evidence>
<evidence type="ECO:0000256" key="2">
    <source>
        <dbReference type="ARBA" id="ARBA00022515"/>
    </source>
</evidence>
<dbReference type="NCBIfam" id="NF004384">
    <property type="entry name" value="PRK05748.1"/>
    <property type="match status" value="1"/>
</dbReference>
<keyword evidence="9" id="KW-0413">Isomerase</keyword>
<dbReference type="InterPro" id="IPR007692">
    <property type="entry name" value="DNA_helicase_DnaB"/>
</dbReference>
<dbReference type="SUPFAM" id="SSF52540">
    <property type="entry name" value="P-loop containing nucleoside triphosphate hydrolases"/>
    <property type="match status" value="1"/>
</dbReference>
<keyword evidence="7 12" id="KW-0067">ATP-binding</keyword>
<dbReference type="PROSITE" id="PS51199">
    <property type="entry name" value="SF4_HELICASE"/>
    <property type="match status" value="1"/>
</dbReference>
<keyword evidence="6 12" id="KW-0347">Helicase</keyword>
<dbReference type="InterPro" id="IPR027417">
    <property type="entry name" value="P-loop_NTPase"/>
</dbReference>
<keyword evidence="3 12" id="KW-0235">DNA replication</keyword>
<dbReference type="InterPro" id="IPR036185">
    <property type="entry name" value="DNA_heli_DnaB-like_N_sf"/>
</dbReference>
<evidence type="ECO:0000256" key="1">
    <source>
        <dbReference type="ARBA" id="ARBA00008428"/>
    </source>
</evidence>
<evidence type="ECO:0000256" key="10">
    <source>
        <dbReference type="ARBA" id="ARBA00048954"/>
    </source>
</evidence>
<protein>
    <recommendedName>
        <fullName evidence="11 12">Replicative DNA helicase</fullName>
        <ecNumber evidence="11 12">5.6.2.3</ecNumber>
    </recommendedName>
</protein>
<feature type="domain" description="SF4 helicase" evidence="13">
    <location>
        <begin position="186"/>
        <end position="458"/>
    </location>
</feature>
<evidence type="ECO:0000256" key="8">
    <source>
        <dbReference type="ARBA" id="ARBA00023125"/>
    </source>
</evidence>
<dbReference type="NCBIfam" id="TIGR00665">
    <property type="entry name" value="DnaB"/>
    <property type="match status" value="1"/>
</dbReference>
<evidence type="ECO:0000256" key="6">
    <source>
        <dbReference type="ARBA" id="ARBA00022806"/>
    </source>
</evidence>
<dbReference type="GO" id="GO:0005829">
    <property type="term" value="C:cytosol"/>
    <property type="evidence" value="ECO:0007669"/>
    <property type="project" value="TreeGrafter"/>
</dbReference>
<dbReference type="GO" id="GO:0043139">
    <property type="term" value="F:5'-3' DNA helicase activity"/>
    <property type="evidence" value="ECO:0007669"/>
    <property type="project" value="UniProtKB-EC"/>
</dbReference>
<name>A0A1G2RVN0_9BACT</name>
<dbReference type="EMBL" id="MHUL01000035">
    <property type="protein sequence ID" value="OHA76362.1"/>
    <property type="molecule type" value="Genomic_DNA"/>
</dbReference>
<dbReference type="Gene3D" id="1.10.860.10">
    <property type="entry name" value="DNAb Helicase, Chain A"/>
    <property type="match status" value="1"/>
</dbReference>
<dbReference type="EC" id="5.6.2.3" evidence="11 12"/>
<keyword evidence="2 12" id="KW-0639">Primosome</keyword>
<evidence type="ECO:0000256" key="7">
    <source>
        <dbReference type="ARBA" id="ARBA00022840"/>
    </source>
</evidence>
<keyword evidence="8 12" id="KW-0238">DNA-binding</keyword>
<reference evidence="14 15" key="1">
    <citation type="journal article" date="2016" name="Nat. Commun.">
        <title>Thousands of microbial genomes shed light on interconnected biogeochemical processes in an aquifer system.</title>
        <authorList>
            <person name="Anantharaman K."/>
            <person name="Brown C.T."/>
            <person name="Hug L.A."/>
            <person name="Sharon I."/>
            <person name="Castelle C.J."/>
            <person name="Probst A.J."/>
            <person name="Thomas B.C."/>
            <person name="Singh A."/>
            <person name="Wilkins M.J."/>
            <person name="Karaoz U."/>
            <person name="Brodie E.L."/>
            <person name="Williams K.H."/>
            <person name="Hubbard S.S."/>
            <person name="Banfield J.F."/>
        </authorList>
    </citation>
    <scope>NUCLEOTIDE SEQUENCE [LARGE SCALE GENOMIC DNA]</scope>
</reference>
<dbReference type="InterPro" id="IPR016136">
    <property type="entry name" value="DNA_helicase_N/primase_C"/>
</dbReference>
<keyword evidence="4 12" id="KW-0547">Nucleotide-binding</keyword>
<dbReference type="SMART" id="SM00382">
    <property type="entry name" value="AAA"/>
    <property type="match status" value="1"/>
</dbReference>
<dbReference type="InterPro" id="IPR003593">
    <property type="entry name" value="AAA+_ATPase"/>
</dbReference>
<organism evidence="14 15">
    <name type="scientific">Candidatus Wildermuthbacteria bacterium RIFCSPLOWO2_02_FULL_47_9c</name>
    <dbReference type="NCBI Taxonomy" id="1802466"/>
    <lineage>
        <taxon>Bacteria</taxon>
        <taxon>Candidatus Wildermuthiibacteriota</taxon>
    </lineage>
</organism>
<dbReference type="GO" id="GO:0005524">
    <property type="term" value="F:ATP binding"/>
    <property type="evidence" value="ECO:0007669"/>
    <property type="project" value="UniProtKB-UniRule"/>
</dbReference>
<dbReference type="Proteomes" id="UP000178222">
    <property type="component" value="Unassembled WGS sequence"/>
</dbReference>
<dbReference type="AlphaFoldDB" id="A0A1G2RVN0"/>
<dbReference type="GO" id="GO:1990077">
    <property type="term" value="C:primosome complex"/>
    <property type="evidence" value="ECO:0007669"/>
    <property type="project" value="UniProtKB-UniRule"/>
</dbReference>
<evidence type="ECO:0000256" key="4">
    <source>
        <dbReference type="ARBA" id="ARBA00022741"/>
    </source>
</evidence>
<comment type="catalytic activity">
    <reaction evidence="10 12">
        <text>ATP + H2O = ADP + phosphate + H(+)</text>
        <dbReference type="Rhea" id="RHEA:13065"/>
        <dbReference type="ChEBI" id="CHEBI:15377"/>
        <dbReference type="ChEBI" id="CHEBI:15378"/>
        <dbReference type="ChEBI" id="CHEBI:30616"/>
        <dbReference type="ChEBI" id="CHEBI:43474"/>
        <dbReference type="ChEBI" id="CHEBI:456216"/>
        <dbReference type="EC" id="5.6.2.3"/>
    </reaction>
</comment>
<accession>A0A1G2RVN0</accession>
<dbReference type="InterPro" id="IPR007694">
    <property type="entry name" value="DNA_helicase_DnaB-like_C"/>
</dbReference>
<dbReference type="Pfam" id="PF03796">
    <property type="entry name" value="DnaB_C"/>
    <property type="match status" value="1"/>
</dbReference>
<dbReference type="InterPro" id="IPR007693">
    <property type="entry name" value="DNA_helicase_DnaB-like_N"/>
</dbReference>
<evidence type="ECO:0000256" key="12">
    <source>
        <dbReference type="RuleBase" id="RU362085"/>
    </source>
</evidence>
<dbReference type="FunFam" id="1.10.860.10:FF:000001">
    <property type="entry name" value="Replicative DNA helicase"/>
    <property type="match status" value="1"/>
</dbReference>
<keyword evidence="5 12" id="KW-0378">Hydrolase</keyword>
<evidence type="ECO:0000313" key="14">
    <source>
        <dbReference type="EMBL" id="OHA76362.1"/>
    </source>
</evidence>